<organism evidence="6 7">
    <name type="scientific">Peredibacter starrii</name>
    <dbReference type="NCBI Taxonomy" id="28202"/>
    <lineage>
        <taxon>Bacteria</taxon>
        <taxon>Pseudomonadati</taxon>
        <taxon>Bdellovibrionota</taxon>
        <taxon>Bacteriovoracia</taxon>
        <taxon>Bacteriovoracales</taxon>
        <taxon>Bacteriovoracaceae</taxon>
        <taxon>Peredibacter</taxon>
    </lineage>
</organism>
<dbReference type="GO" id="GO:1990904">
    <property type="term" value="C:ribonucleoprotein complex"/>
    <property type="evidence" value="ECO:0007669"/>
    <property type="project" value="UniProtKB-KW"/>
</dbReference>
<dbReference type="EMBL" id="CP139487">
    <property type="protein sequence ID" value="WPU65247.1"/>
    <property type="molecule type" value="Genomic_DNA"/>
</dbReference>
<dbReference type="Proteomes" id="UP001324634">
    <property type="component" value="Chromosome"/>
</dbReference>
<dbReference type="RefSeq" id="WP_321395420.1">
    <property type="nucleotide sequence ID" value="NZ_CP139487.1"/>
</dbReference>
<protein>
    <recommendedName>
        <fullName evidence="4 5">Large ribosomal subunit protein uL29</fullName>
    </recommendedName>
</protein>
<evidence type="ECO:0000313" key="6">
    <source>
        <dbReference type="EMBL" id="WPU65247.1"/>
    </source>
</evidence>
<dbReference type="Pfam" id="PF00831">
    <property type="entry name" value="Ribosomal_L29"/>
    <property type="match status" value="1"/>
</dbReference>
<dbReference type="SUPFAM" id="SSF46561">
    <property type="entry name" value="Ribosomal protein L29 (L29p)"/>
    <property type="match status" value="1"/>
</dbReference>
<dbReference type="GO" id="GO:0005840">
    <property type="term" value="C:ribosome"/>
    <property type="evidence" value="ECO:0007669"/>
    <property type="project" value="UniProtKB-KW"/>
</dbReference>
<dbReference type="AlphaFoldDB" id="A0AAX4HQ38"/>
<keyword evidence="2 5" id="KW-0689">Ribosomal protein</keyword>
<evidence type="ECO:0000256" key="3">
    <source>
        <dbReference type="ARBA" id="ARBA00023274"/>
    </source>
</evidence>
<dbReference type="Gene3D" id="1.10.287.310">
    <property type="match status" value="1"/>
</dbReference>
<dbReference type="InterPro" id="IPR001854">
    <property type="entry name" value="Ribosomal_uL29"/>
</dbReference>
<gene>
    <name evidence="5 6" type="primary">rpmC</name>
    <name evidence="6" type="ORF">SOO65_00610</name>
</gene>
<accession>A0AAX4HQ38</accession>
<proteinExistence type="inferred from homology"/>
<dbReference type="InterPro" id="IPR036049">
    <property type="entry name" value="Ribosomal_uL29_sf"/>
</dbReference>
<dbReference type="InterPro" id="IPR018254">
    <property type="entry name" value="Ribosomal_uL29_CS"/>
</dbReference>
<dbReference type="HAMAP" id="MF_00374">
    <property type="entry name" value="Ribosomal_uL29"/>
    <property type="match status" value="1"/>
</dbReference>
<dbReference type="GO" id="GO:0003735">
    <property type="term" value="F:structural constituent of ribosome"/>
    <property type="evidence" value="ECO:0007669"/>
    <property type="project" value="InterPro"/>
</dbReference>
<sequence>MLKSSEISKLSAKELNEKVSTLKSELFNNKFTKFTTGSDKPHVVKQLKKDIARLLTFKNAKK</sequence>
<reference evidence="6 7" key="1">
    <citation type="submission" date="2023-11" db="EMBL/GenBank/DDBJ databases">
        <title>Peredibacter starrii A3.12.</title>
        <authorList>
            <person name="Mitchell R.J."/>
        </authorList>
    </citation>
    <scope>NUCLEOTIDE SEQUENCE [LARGE SCALE GENOMIC DNA]</scope>
    <source>
        <strain evidence="6 7">A3.12</strain>
    </source>
</reference>
<dbReference type="PROSITE" id="PS00579">
    <property type="entry name" value="RIBOSOMAL_L29"/>
    <property type="match status" value="1"/>
</dbReference>
<evidence type="ECO:0000256" key="4">
    <source>
        <dbReference type="ARBA" id="ARBA00035204"/>
    </source>
</evidence>
<evidence type="ECO:0000256" key="5">
    <source>
        <dbReference type="HAMAP-Rule" id="MF_00374"/>
    </source>
</evidence>
<dbReference type="KEGG" id="psti:SOO65_00610"/>
<name>A0AAX4HQ38_9BACT</name>
<evidence type="ECO:0000256" key="2">
    <source>
        <dbReference type="ARBA" id="ARBA00022980"/>
    </source>
</evidence>
<evidence type="ECO:0000313" key="7">
    <source>
        <dbReference type="Proteomes" id="UP001324634"/>
    </source>
</evidence>
<dbReference type="CDD" id="cd00427">
    <property type="entry name" value="Ribosomal_L29_HIP"/>
    <property type="match status" value="1"/>
</dbReference>
<keyword evidence="3 5" id="KW-0687">Ribonucleoprotein</keyword>
<comment type="similarity">
    <text evidence="1 5">Belongs to the universal ribosomal protein uL29 family.</text>
</comment>
<dbReference type="NCBIfam" id="TIGR00012">
    <property type="entry name" value="L29"/>
    <property type="match status" value="1"/>
</dbReference>
<dbReference type="GO" id="GO:0006412">
    <property type="term" value="P:translation"/>
    <property type="evidence" value="ECO:0007669"/>
    <property type="project" value="UniProtKB-UniRule"/>
</dbReference>
<evidence type="ECO:0000256" key="1">
    <source>
        <dbReference type="ARBA" id="ARBA00009254"/>
    </source>
</evidence>
<keyword evidence="7" id="KW-1185">Reference proteome</keyword>